<proteinExistence type="predicted"/>
<dbReference type="Proteomes" id="UP001156398">
    <property type="component" value="Unassembled WGS sequence"/>
</dbReference>
<sequence>MASTSTHHLLYLLDVDPSDRGAVMLVLAYRLAAQLERRGAIWGDPGTCVLSVGYPVDGVCLEITARIADGGA</sequence>
<name>A0ABT6W259_9ACTN</name>
<evidence type="ECO:0000313" key="2">
    <source>
        <dbReference type="Proteomes" id="UP001156398"/>
    </source>
</evidence>
<dbReference type="RefSeq" id="WP_271324805.1">
    <property type="nucleotide sequence ID" value="NZ_JAAGKO020000027.1"/>
</dbReference>
<keyword evidence="2" id="KW-1185">Reference proteome</keyword>
<organism evidence="1 2">
    <name type="scientific">Streptantibioticus silvisoli</name>
    <dbReference type="NCBI Taxonomy" id="2705255"/>
    <lineage>
        <taxon>Bacteria</taxon>
        <taxon>Bacillati</taxon>
        <taxon>Actinomycetota</taxon>
        <taxon>Actinomycetes</taxon>
        <taxon>Kitasatosporales</taxon>
        <taxon>Streptomycetaceae</taxon>
        <taxon>Streptantibioticus</taxon>
    </lineage>
</organism>
<protein>
    <submittedName>
        <fullName evidence="1">Uncharacterized protein</fullName>
    </submittedName>
</protein>
<dbReference type="EMBL" id="JAAGKO020000027">
    <property type="protein sequence ID" value="MDI5964830.1"/>
    <property type="molecule type" value="Genomic_DNA"/>
</dbReference>
<reference evidence="1 2" key="1">
    <citation type="submission" date="2023-05" db="EMBL/GenBank/DDBJ databases">
        <title>Streptantibioticus silvisoli sp. nov., acidotolerant actinomycetes 1 from pine litter.</title>
        <authorList>
            <person name="Swiecimska M."/>
            <person name="Golinska P."/>
            <person name="Sangal V."/>
            <person name="Wachnowicz B."/>
            <person name="Goodfellow M."/>
        </authorList>
    </citation>
    <scope>NUCLEOTIDE SEQUENCE [LARGE SCALE GENOMIC DNA]</scope>
    <source>
        <strain evidence="1 2">SL54</strain>
    </source>
</reference>
<gene>
    <name evidence="1" type="ORF">POF43_019240</name>
</gene>
<comment type="caution">
    <text evidence="1">The sequence shown here is derived from an EMBL/GenBank/DDBJ whole genome shotgun (WGS) entry which is preliminary data.</text>
</comment>
<accession>A0ABT6W259</accession>
<evidence type="ECO:0000313" key="1">
    <source>
        <dbReference type="EMBL" id="MDI5964830.1"/>
    </source>
</evidence>